<dbReference type="InterPro" id="IPR037208">
    <property type="entry name" value="Spo0E-like_sf"/>
</dbReference>
<reference evidence="2 3" key="1">
    <citation type="submission" date="2020-08" db="EMBL/GenBank/DDBJ databases">
        <title>A Genomic Blueprint of the Chicken Gut Microbiome.</title>
        <authorList>
            <person name="Gilroy R."/>
            <person name="Ravi A."/>
            <person name="Getino M."/>
            <person name="Pursley I."/>
            <person name="Horton D.L."/>
            <person name="Alikhan N.-F."/>
            <person name="Baker D."/>
            <person name="Gharbi K."/>
            <person name="Hall N."/>
            <person name="Watson M."/>
            <person name="Adriaenssens E.M."/>
            <person name="Foster-Nyarko E."/>
            <person name="Jarju S."/>
            <person name="Secka A."/>
            <person name="Antonio M."/>
            <person name="Oren A."/>
            <person name="Chaudhuri R."/>
            <person name="La Ragione R.M."/>
            <person name="Hildebrand F."/>
            <person name="Pallen M.J."/>
        </authorList>
    </citation>
    <scope>NUCLEOTIDE SEQUENCE [LARGE SCALE GENOMIC DNA]</scope>
    <source>
        <strain evidence="2 3">Sa1BUA2</strain>
    </source>
</reference>
<sequence>MNSNLNELSQQIQNLRKHLNELAKSKQLSDPKVIETSQKLDELLNEFERLIKSKD</sequence>
<accession>A0ABR8VRD9</accession>
<evidence type="ECO:0000256" key="1">
    <source>
        <dbReference type="SAM" id="Coils"/>
    </source>
</evidence>
<protein>
    <submittedName>
        <fullName evidence="2">Aspartyl-phosphate phosphatase Spo0E family protein</fullName>
    </submittedName>
</protein>
<dbReference type="Pfam" id="PF09388">
    <property type="entry name" value="SpoOE-like"/>
    <property type="match status" value="1"/>
</dbReference>
<dbReference type="EMBL" id="JACSPV010000053">
    <property type="protein sequence ID" value="MBD8007282.1"/>
    <property type="molecule type" value="Genomic_DNA"/>
</dbReference>
<dbReference type="Proteomes" id="UP000648182">
    <property type="component" value="Unassembled WGS sequence"/>
</dbReference>
<comment type="caution">
    <text evidence="2">The sequence shown here is derived from an EMBL/GenBank/DDBJ whole genome shotgun (WGS) entry which is preliminary data.</text>
</comment>
<name>A0ABR8VRD9_9BACI</name>
<dbReference type="InterPro" id="IPR036638">
    <property type="entry name" value="HLH_DNA-bd_sf"/>
</dbReference>
<evidence type="ECO:0000313" key="3">
    <source>
        <dbReference type="Proteomes" id="UP000648182"/>
    </source>
</evidence>
<organism evidence="2 3">
    <name type="scientific">Bacillus norwichensis</name>
    <dbReference type="NCBI Taxonomy" id="2762217"/>
    <lineage>
        <taxon>Bacteria</taxon>
        <taxon>Bacillati</taxon>
        <taxon>Bacillota</taxon>
        <taxon>Bacilli</taxon>
        <taxon>Bacillales</taxon>
        <taxon>Bacillaceae</taxon>
        <taxon>Bacillus</taxon>
    </lineage>
</organism>
<feature type="coiled-coil region" evidence="1">
    <location>
        <begin position="5"/>
        <end position="53"/>
    </location>
</feature>
<keyword evidence="1" id="KW-0175">Coiled coil</keyword>
<proteinExistence type="predicted"/>
<gene>
    <name evidence="2" type="ORF">H9631_19650</name>
</gene>
<dbReference type="SUPFAM" id="SSF140500">
    <property type="entry name" value="BAS1536-like"/>
    <property type="match status" value="1"/>
</dbReference>
<dbReference type="Gene3D" id="4.10.280.10">
    <property type="entry name" value="Helix-loop-helix DNA-binding domain"/>
    <property type="match status" value="1"/>
</dbReference>
<keyword evidence="3" id="KW-1185">Reference proteome</keyword>
<dbReference type="InterPro" id="IPR018540">
    <property type="entry name" value="Spo0E-like"/>
</dbReference>
<dbReference type="RefSeq" id="WP_191815815.1">
    <property type="nucleotide sequence ID" value="NZ_JACSPV010000053.1"/>
</dbReference>
<evidence type="ECO:0000313" key="2">
    <source>
        <dbReference type="EMBL" id="MBD8007282.1"/>
    </source>
</evidence>